<dbReference type="RefSeq" id="WP_248905654.1">
    <property type="nucleotide sequence ID" value="NZ_CP109979.1"/>
</dbReference>
<keyword evidence="2" id="KW-0521">NADP</keyword>
<dbReference type="InterPro" id="IPR036812">
    <property type="entry name" value="NAD(P)_OxRdtase_dom_sf"/>
</dbReference>
<protein>
    <submittedName>
        <fullName evidence="5">Aldo/keto reductase</fullName>
    </submittedName>
</protein>
<organism evidence="5 6">
    <name type="scientific">Halocatena marina</name>
    <dbReference type="NCBI Taxonomy" id="2934937"/>
    <lineage>
        <taxon>Archaea</taxon>
        <taxon>Methanobacteriati</taxon>
        <taxon>Methanobacteriota</taxon>
        <taxon>Stenosarchaea group</taxon>
        <taxon>Halobacteria</taxon>
        <taxon>Halobacteriales</taxon>
        <taxon>Natronomonadaceae</taxon>
        <taxon>Halocatena</taxon>
    </lineage>
</organism>
<dbReference type="PRINTS" id="PR00069">
    <property type="entry name" value="ALDKETRDTASE"/>
</dbReference>
<keyword evidence="6" id="KW-1185">Reference proteome</keyword>
<dbReference type="Gene3D" id="3.20.20.100">
    <property type="entry name" value="NADP-dependent oxidoreductase domain"/>
    <property type="match status" value="1"/>
</dbReference>
<evidence type="ECO:0000313" key="5">
    <source>
        <dbReference type="EMBL" id="MFC7189557.1"/>
    </source>
</evidence>
<dbReference type="AlphaFoldDB" id="A0ABD5YP17"/>
<dbReference type="Pfam" id="PF00248">
    <property type="entry name" value="Aldo_ket_red"/>
    <property type="match status" value="1"/>
</dbReference>
<evidence type="ECO:0000256" key="3">
    <source>
        <dbReference type="ARBA" id="ARBA00023002"/>
    </source>
</evidence>
<evidence type="ECO:0000256" key="1">
    <source>
        <dbReference type="ARBA" id="ARBA00007905"/>
    </source>
</evidence>
<dbReference type="PIRSF" id="PIRSF000097">
    <property type="entry name" value="AKR"/>
    <property type="match status" value="1"/>
</dbReference>
<evidence type="ECO:0000313" key="6">
    <source>
        <dbReference type="Proteomes" id="UP001596417"/>
    </source>
</evidence>
<dbReference type="InterPro" id="IPR018170">
    <property type="entry name" value="Aldo/ket_reductase_CS"/>
</dbReference>
<dbReference type="GeneID" id="76199120"/>
<dbReference type="PROSITE" id="PS00798">
    <property type="entry name" value="ALDOKETO_REDUCTASE_1"/>
    <property type="match status" value="1"/>
</dbReference>
<accession>A0ABD5YP17</accession>
<dbReference type="SUPFAM" id="SSF51430">
    <property type="entry name" value="NAD(P)-linked oxidoreductase"/>
    <property type="match status" value="1"/>
</dbReference>
<evidence type="ECO:0000256" key="2">
    <source>
        <dbReference type="ARBA" id="ARBA00022857"/>
    </source>
</evidence>
<dbReference type="Proteomes" id="UP001596417">
    <property type="component" value="Unassembled WGS sequence"/>
</dbReference>
<comment type="similarity">
    <text evidence="1">Belongs to the aldo/keto reductase family.</text>
</comment>
<dbReference type="EMBL" id="JBHTAX010000001">
    <property type="protein sequence ID" value="MFC7189557.1"/>
    <property type="molecule type" value="Genomic_DNA"/>
</dbReference>
<sequence length="255" mass="28612">METLDEVGLGTMGIADSETIVLAIERGYRHLDTAQIYDNESVVGEGIARADCDRKSLFVSTKVWIDQLEYEAVIQSTHESLDRLGLEYIDMLYVHRPRDTYDPSETFAAFEELVNRGIVNHIGVSNFEVPQLQRARKQLDAPLFANQVEYHPLFQPDGTLADAQENDYYLVAYSPLANGRASEIPEVVDVAQNHAVTPEAVCIAWLTDKDNVIVIPKASSKAHLRANRNATTLKLNSTEKSQIDGIERETEFFPE</sequence>
<dbReference type="InterPro" id="IPR020471">
    <property type="entry name" value="AKR"/>
</dbReference>
<name>A0ABD5YP17_9EURY</name>
<dbReference type="PANTHER" id="PTHR43827">
    <property type="entry name" value="2,5-DIKETO-D-GLUCONIC ACID REDUCTASE"/>
    <property type="match status" value="1"/>
</dbReference>
<proteinExistence type="inferred from homology"/>
<gene>
    <name evidence="5" type="ORF">ACFQL7_06620</name>
</gene>
<dbReference type="GO" id="GO:0016616">
    <property type="term" value="F:oxidoreductase activity, acting on the CH-OH group of donors, NAD or NADP as acceptor"/>
    <property type="evidence" value="ECO:0007669"/>
    <property type="project" value="UniProtKB-ARBA"/>
</dbReference>
<evidence type="ECO:0000259" key="4">
    <source>
        <dbReference type="Pfam" id="PF00248"/>
    </source>
</evidence>
<dbReference type="PANTHER" id="PTHR43827:SF3">
    <property type="entry name" value="NADP-DEPENDENT OXIDOREDUCTASE DOMAIN-CONTAINING PROTEIN"/>
    <property type="match status" value="1"/>
</dbReference>
<dbReference type="InterPro" id="IPR023210">
    <property type="entry name" value="NADP_OxRdtase_dom"/>
</dbReference>
<keyword evidence="3" id="KW-0560">Oxidoreductase</keyword>
<reference evidence="5 6" key="1">
    <citation type="journal article" date="2019" name="Int. J. Syst. Evol. Microbiol.">
        <title>The Global Catalogue of Microorganisms (GCM) 10K type strain sequencing project: providing services to taxonomists for standard genome sequencing and annotation.</title>
        <authorList>
            <consortium name="The Broad Institute Genomics Platform"/>
            <consortium name="The Broad Institute Genome Sequencing Center for Infectious Disease"/>
            <person name="Wu L."/>
            <person name="Ma J."/>
        </authorList>
    </citation>
    <scope>NUCLEOTIDE SEQUENCE [LARGE SCALE GENOMIC DNA]</scope>
    <source>
        <strain evidence="5 6">RDMS1</strain>
    </source>
</reference>
<comment type="caution">
    <text evidence="5">The sequence shown here is derived from an EMBL/GenBank/DDBJ whole genome shotgun (WGS) entry which is preliminary data.</text>
</comment>
<feature type="domain" description="NADP-dependent oxidoreductase" evidence="4">
    <location>
        <begin position="17"/>
        <end position="247"/>
    </location>
</feature>